<dbReference type="Pfam" id="PF01381">
    <property type="entry name" value="HTH_3"/>
    <property type="match status" value="1"/>
</dbReference>
<feature type="domain" description="HTH cro/C1-type" evidence="1">
    <location>
        <begin position="1"/>
        <end position="52"/>
    </location>
</feature>
<dbReference type="CDD" id="cd00093">
    <property type="entry name" value="HTH_XRE"/>
    <property type="match status" value="1"/>
</dbReference>
<organism evidence="2 3">
    <name type="scientific">Flavobacterium taihuense</name>
    <dbReference type="NCBI Taxonomy" id="2857508"/>
    <lineage>
        <taxon>Bacteria</taxon>
        <taxon>Pseudomonadati</taxon>
        <taxon>Bacteroidota</taxon>
        <taxon>Flavobacteriia</taxon>
        <taxon>Flavobacteriales</taxon>
        <taxon>Flavobacteriaceae</taxon>
        <taxon>Flavobacterium</taxon>
    </lineage>
</organism>
<dbReference type="Proteomes" id="UP000812031">
    <property type="component" value="Unassembled WGS sequence"/>
</dbReference>
<dbReference type="PROSITE" id="PS50943">
    <property type="entry name" value="HTH_CROC1"/>
    <property type="match status" value="1"/>
</dbReference>
<comment type="caution">
    <text evidence="2">The sequence shown here is derived from an EMBL/GenBank/DDBJ whole genome shotgun (WGS) entry which is preliminary data.</text>
</comment>
<evidence type="ECO:0000313" key="2">
    <source>
        <dbReference type="EMBL" id="MBW4361239.1"/>
    </source>
</evidence>
<evidence type="ECO:0000313" key="3">
    <source>
        <dbReference type="Proteomes" id="UP000812031"/>
    </source>
</evidence>
<protein>
    <submittedName>
        <fullName evidence="2">Helix-turn-helix transcriptional regulator</fullName>
    </submittedName>
</protein>
<sequence length="110" mass="13002">MRKYRNFTQSEMSAKIAMEQTTYSRKERGISPITNEEWERFAKALNTSIEKIKDDIKLTTVLNEVNTFQTTHNEPQITLPLNLFNIMLKYTSKLEEDIQKLKKQKKKSCL</sequence>
<dbReference type="RefSeq" id="WP_219317751.1">
    <property type="nucleotide sequence ID" value="NZ_JAHWYN010000010.1"/>
</dbReference>
<accession>A0ABS6XXE1</accession>
<keyword evidence="3" id="KW-1185">Reference proteome</keyword>
<gene>
    <name evidence="2" type="ORF">KZH69_12170</name>
</gene>
<dbReference type="EMBL" id="JAHWYN010000010">
    <property type="protein sequence ID" value="MBW4361239.1"/>
    <property type="molecule type" value="Genomic_DNA"/>
</dbReference>
<dbReference type="InterPro" id="IPR001387">
    <property type="entry name" value="Cro/C1-type_HTH"/>
</dbReference>
<name>A0ABS6XXE1_9FLAO</name>
<proteinExistence type="predicted"/>
<reference evidence="2 3" key="1">
    <citation type="submission" date="2021-07" db="EMBL/GenBank/DDBJ databases">
        <title>Flavobacterium sp. nov. isolated from sediment on the Taihu Lake.</title>
        <authorList>
            <person name="Qu J.-H."/>
        </authorList>
    </citation>
    <scope>NUCLEOTIDE SEQUENCE [LARGE SCALE GENOMIC DNA]</scope>
    <source>
        <strain evidence="2 3">NAS39</strain>
    </source>
</reference>
<evidence type="ECO:0000259" key="1">
    <source>
        <dbReference type="PROSITE" id="PS50943"/>
    </source>
</evidence>